<gene>
    <name evidence="1" type="ORF">AVEN_149534_1</name>
</gene>
<keyword evidence="2" id="KW-1185">Reference proteome</keyword>
<dbReference type="EMBL" id="BGPR01010542">
    <property type="protein sequence ID" value="GBN46710.1"/>
    <property type="molecule type" value="Genomic_DNA"/>
</dbReference>
<accession>A0A4Y2P8G7</accession>
<sequence length="90" mass="9757">MLDSVLVKNGGSPFLRGVYSGICQEDYHLSLFSGLFFKLSVGPLACCRKNITPLSVNLQRSFEASPAYLLAFNPMVSQAVLFGRGRGQAV</sequence>
<organism evidence="1 2">
    <name type="scientific">Araneus ventricosus</name>
    <name type="common">Orbweaver spider</name>
    <name type="synonym">Epeira ventricosa</name>
    <dbReference type="NCBI Taxonomy" id="182803"/>
    <lineage>
        <taxon>Eukaryota</taxon>
        <taxon>Metazoa</taxon>
        <taxon>Ecdysozoa</taxon>
        <taxon>Arthropoda</taxon>
        <taxon>Chelicerata</taxon>
        <taxon>Arachnida</taxon>
        <taxon>Araneae</taxon>
        <taxon>Araneomorphae</taxon>
        <taxon>Entelegynae</taxon>
        <taxon>Araneoidea</taxon>
        <taxon>Araneidae</taxon>
        <taxon>Araneus</taxon>
    </lineage>
</organism>
<reference evidence="1 2" key="1">
    <citation type="journal article" date="2019" name="Sci. Rep.">
        <title>Orb-weaving spider Araneus ventricosus genome elucidates the spidroin gene catalogue.</title>
        <authorList>
            <person name="Kono N."/>
            <person name="Nakamura H."/>
            <person name="Ohtoshi R."/>
            <person name="Moran D.A.P."/>
            <person name="Shinohara A."/>
            <person name="Yoshida Y."/>
            <person name="Fujiwara M."/>
            <person name="Mori M."/>
            <person name="Tomita M."/>
            <person name="Arakawa K."/>
        </authorList>
    </citation>
    <scope>NUCLEOTIDE SEQUENCE [LARGE SCALE GENOMIC DNA]</scope>
</reference>
<evidence type="ECO:0000313" key="2">
    <source>
        <dbReference type="Proteomes" id="UP000499080"/>
    </source>
</evidence>
<evidence type="ECO:0000313" key="1">
    <source>
        <dbReference type="EMBL" id="GBN46710.1"/>
    </source>
</evidence>
<dbReference type="Proteomes" id="UP000499080">
    <property type="component" value="Unassembled WGS sequence"/>
</dbReference>
<protein>
    <submittedName>
        <fullName evidence="1">Uncharacterized protein</fullName>
    </submittedName>
</protein>
<name>A0A4Y2P8G7_ARAVE</name>
<proteinExistence type="predicted"/>
<dbReference type="AlphaFoldDB" id="A0A4Y2P8G7"/>
<comment type="caution">
    <text evidence="1">The sequence shown here is derived from an EMBL/GenBank/DDBJ whole genome shotgun (WGS) entry which is preliminary data.</text>
</comment>